<reference evidence="1" key="1">
    <citation type="journal article" date="2020" name="Nature">
        <title>Giant virus diversity and host interactions through global metagenomics.</title>
        <authorList>
            <person name="Schulz F."/>
            <person name="Roux S."/>
            <person name="Paez-Espino D."/>
            <person name="Jungbluth S."/>
            <person name="Walsh D.A."/>
            <person name="Denef V.J."/>
            <person name="McMahon K.D."/>
            <person name="Konstantinidis K.T."/>
            <person name="Eloe-Fadrosh E.A."/>
            <person name="Kyrpides N.C."/>
            <person name="Woyke T."/>
        </authorList>
    </citation>
    <scope>NUCLEOTIDE SEQUENCE</scope>
    <source>
        <strain evidence="1">GVMAG-M-3300023179-150</strain>
    </source>
</reference>
<dbReference type="AlphaFoldDB" id="A0A6C0E862"/>
<sequence length="124" mass="15218">MTDEECIDSEENRQKIFWTLFDYYYYYYYDSSDVFEMYTLDEYEKHCENKFPLLKKIQGISVHVFRDTVTLAEALYSYANKEQLKYIGWIMPDAYGHGVKTLKEHQKNIKMLKEYYRKNRQHTV</sequence>
<organism evidence="1">
    <name type="scientific">viral metagenome</name>
    <dbReference type="NCBI Taxonomy" id="1070528"/>
    <lineage>
        <taxon>unclassified sequences</taxon>
        <taxon>metagenomes</taxon>
        <taxon>organismal metagenomes</taxon>
    </lineage>
</organism>
<accession>A0A6C0E862</accession>
<proteinExistence type="predicted"/>
<name>A0A6C0E862_9ZZZZ</name>
<protein>
    <submittedName>
        <fullName evidence="1">Uncharacterized protein</fullName>
    </submittedName>
</protein>
<evidence type="ECO:0000313" key="1">
    <source>
        <dbReference type="EMBL" id="QHT25284.1"/>
    </source>
</evidence>
<dbReference type="EMBL" id="MN739763">
    <property type="protein sequence ID" value="QHT25284.1"/>
    <property type="molecule type" value="Genomic_DNA"/>
</dbReference>